<reference evidence="5" key="1">
    <citation type="submission" date="2022-12" db="EMBL/GenBank/DDBJ databases">
        <authorList>
            <person name="Wang J."/>
        </authorList>
    </citation>
    <scope>NUCLEOTIDE SEQUENCE</scope>
    <source>
        <strain evidence="5">HY-42-06</strain>
    </source>
</reference>
<dbReference type="InterPro" id="IPR006119">
    <property type="entry name" value="Resolv_N"/>
</dbReference>
<dbReference type="CDD" id="cd00338">
    <property type="entry name" value="Ser_Recombinase"/>
    <property type="match status" value="1"/>
</dbReference>
<dbReference type="SMART" id="SM00857">
    <property type="entry name" value="Resolvase"/>
    <property type="match status" value="1"/>
</dbReference>
<keyword evidence="2" id="KW-0233">DNA recombination</keyword>
<gene>
    <name evidence="5" type="ORF">OXH55_08425</name>
</gene>
<evidence type="ECO:0000256" key="3">
    <source>
        <dbReference type="SAM" id="Coils"/>
    </source>
</evidence>
<evidence type="ECO:0000256" key="1">
    <source>
        <dbReference type="ARBA" id="ARBA00023125"/>
    </source>
</evidence>
<evidence type="ECO:0000313" key="5">
    <source>
        <dbReference type="EMBL" id="MCY6370655.1"/>
    </source>
</evidence>
<dbReference type="InterPro" id="IPR050639">
    <property type="entry name" value="SSR_resolvase"/>
</dbReference>
<dbReference type="SUPFAM" id="SSF53041">
    <property type="entry name" value="Resolvase-like"/>
    <property type="match status" value="1"/>
</dbReference>
<feature type="domain" description="Resolvase/invertase-type recombinase catalytic" evidence="4">
    <location>
        <begin position="19"/>
        <end position="167"/>
    </location>
</feature>
<dbReference type="Pfam" id="PF07508">
    <property type="entry name" value="Recombinase"/>
    <property type="match status" value="1"/>
</dbReference>
<sequence>MKPQIRETIKMCEPNAEEYAAIYARRSTKIENNSIPSQIAIAKERIESEKLFIYDIYEDKESATKFHPLHRPGFKRLMYDAMNGKFKTIVVFRRDRLARRVEDLIEIKNTFKKHGIKIIYSNKGEYECDGSYLSSFIENIIIAVDELEPAILSERIAAGKKEKRERGEYVCGGCPPFGYKREHDVNGKSSYVHDKDKSKNATDNKPYLIREIFKKYLELDNDKNIFNNLTKEINKISDTKKFTKESIVNIIQRPVYAGLLLLDENTNVLDAVIEDPLSHKLTVDKTLFKKCTNVTKIIERETWYKALIKCKLNPAKRKTIKKDSKNYLFKTLLHCSKCKKPLHLSGKRYRCSNGCTSIPEYILIDTLFNQILNDLFTNTNIIKYQNEKLKEHEKQIIKSESEIKASSDRQNKLLLEIIENYSTENKDILNNADLNELISKEKTERAKIETLKQESTQLKITLEKLTQISNLKNRTLIINMFKRNIESTQQLLITIIKEVSIYKNEQPFIEYQR</sequence>
<keyword evidence="3" id="KW-0175">Coiled coil</keyword>
<evidence type="ECO:0000259" key="4">
    <source>
        <dbReference type="PROSITE" id="PS51736"/>
    </source>
</evidence>
<accession>A0ABT4CNM4</accession>
<dbReference type="Gene3D" id="3.90.1750.20">
    <property type="entry name" value="Putative Large Serine Recombinase, Chain B, Domain 2"/>
    <property type="match status" value="1"/>
</dbReference>
<dbReference type="InterPro" id="IPR036162">
    <property type="entry name" value="Resolvase-like_N_sf"/>
</dbReference>
<feature type="coiled-coil region" evidence="3">
    <location>
        <begin position="434"/>
        <end position="468"/>
    </location>
</feature>
<dbReference type="Gene3D" id="3.40.50.1390">
    <property type="entry name" value="Resolvase, N-terminal catalytic domain"/>
    <property type="match status" value="1"/>
</dbReference>
<dbReference type="Proteomes" id="UP001079657">
    <property type="component" value="Unassembled WGS sequence"/>
</dbReference>
<dbReference type="PROSITE" id="PS51736">
    <property type="entry name" value="RECOMBINASES_3"/>
    <property type="match status" value="1"/>
</dbReference>
<dbReference type="PANTHER" id="PTHR30461">
    <property type="entry name" value="DNA-INVERTASE FROM LAMBDOID PROPHAGE"/>
    <property type="match status" value="1"/>
</dbReference>
<dbReference type="EMBL" id="JAPQES010000002">
    <property type="protein sequence ID" value="MCY6370655.1"/>
    <property type="molecule type" value="Genomic_DNA"/>
</dbReference>
<dbReference type="RefSeq" id="WP_268049430.1">
    <property type="nucleotide sequence ID" value="NZ_JAPQES010000002.1"/>
</dbReference>
<organism evidence="5 6">
    <name type="scientific">Clostridium ganghwense</name>
    <dbReference type="NCBI Taxonomy" id="312089"/>
    <lineage>
        <taxon>Bacteria</taxon>
        <taxon>Bacillati</taxon>
        <taxon>Bacillota</taxon>
        <taxon>Clostridia</taxon>
        <taxon>Eubacteriales</taxon>
        <taxon>Clostridiaceae</taxon>
        <taxon>Clostridium</taxon>
    </lineage>
</organism>
<name>A0ABT4CNM4_9CLOT</name>
<evidence type="ECO:0000313" key="6">
    <source>
        <dbReference type="Proteomes" id="UP001079657"/>
    </source>
</evidence>
<keyword evidence="1" id="KW-0238">DNA-binding</keyword>
<keyword evidence="6" id="KW-1185">Reference proteome</keyword>
<dbReference type="InterPro" id="IPR011109">
    <property type="entry name" value="DNA_bind_recombinase_dom"/>
</dbReference>
<comment type="caution">
    <text evidence="5">The sequence shown here is derived from an EMBL/GenBank/DDBJ whole genome shotgun (WGS) entry which is preliminary data.</text>
</comment>
<protein>
    <submittedName>
        <fullName evidence="5">Recombinase family protein</fullName>
    </submittedName>
</protein>
<dbReference type="PANTHER" id="PTHR30461:SF2">
    <property type="entry name" value="SERINE RECOMBINASE PINE-RELATED"/>
    <property type="match status" value="1"/>
</dbReference>
<evidence type="ECO:0000256" key="2">
    <source>
        <dbReference type="ARBA" id="ARBA00023172"/>
    </source>
</evidence>
<dbReference type="InterPro" id="IPR038109">
    <property type="entry name" value="DNA_bind_recomb_sf"/>
</dbReference>
<feature type="coiled-coil region" evidence="3">
    <location>
        <begin position="382"/>
        <end position="409"/>
    </location>
</feature>
<proteinExistence type="predicted"/>
<dbReference type="Pfam" id="PF00239">
    <property type="entry name" value="Resolvase"/>
    <property type="match status" value="1"/>
</dbReference>